<dbReference type="Proteomes" id="UP000481033">
    <property type="component" value="Unassembled WGS sequence"/>
</dbReference>
<reference evidence="2 3" key="1">
    <citation type="journal article" date="2020" name="Microb. Ecol.">
        <title>Ecogenomics of the Marine Benthic Filamentous Cyanobacterium Adonisia.</title>
        <authorList>
            <person name="Walter J.M."/>
            <person name="Coutinho F.H."/>
            <person name="Leomil L."/>
            <person name="Hargreaves P.I."/>
            <person name="Campeao M.E."/>
            <person name="Vieira V.V."/>
            <person name="Silva B.S."/>
            <person name="Fistarol G.O."/>
            <person name="Salomon P.S."/>
            <person name="Sawabe T."/>
            <person name="Mino S."/>
            <person name="Hosokawa M."/>
            <person name="Miyashita H."/>
            <person name="Maruyama F."/>
            <person name="van Verk M.C."/>
            <person name="Dutilh B.E."/>
            <person name="Thompson C.C."/>
            <person name="Thompson F.L."/>
        </authorList>
    </citation>
    <scope>NUCLEOTIDE SEQUENCE [LARGE SCALE GENOMIC DNA]</scope>
    <source>
        <strain evidence="2 3">CCMR0081</strain>
    </source>
</reference>
<dbReference type="Pfam" id="PF05685">
    <property type="entry name" value="Uma2"/>
    <property type="match status" value="1"/>
</dbReference>
<dbReference type="RefSeq" id="WP_163669732.1">
    <property type="nucleotide sequence ID" value="NZ_QXHD01000004.1"/>
</dbReference>
<keyword evidence="2" id="KW-0540">Nuclease</keyword>
<dbReference type="GO" id="GO:0004519">
    <property type="term" value="F:endonuclease activity"/>
    <property type="evidence" value="ECO:0007669"/>
    <property type="project" value="UniProtKB-KW"/>
</dbReference>
<keyword evidence="2" id="KW-0255">Endonuclease</keyword>
<dbReference type="Gene3D" id="3.90.1570.10">
    <property type="entry name" value="tt1808, chain A"/>
    <property type="match status" value="1"/>
</dbReference>
<dbReference type="InterPro" id="IPR008538">
    <property type="entry name" value="Uma2"/>
</dbReference>
<dbReference type="SUPFAM" id="SSF52980">
    <property type="entry name" value="Restriction endonuclease-like"/>
    <property type="match status" value="1"/>
</dbReference>
<dbReference type="InterPro" id="IPR011335">
    <property type="entry name" value="Restrct_endonuc-II-like"/>
</dbReference>
<gene>
    <name evidence="2" type="ORF">DXZ20_19465</name>
</gene>
<organism evidence="2 3">
    <name type="scientific">Adonisia turfae CCMR0081</name>
    <dbReference type="NCBI Taxonomy" id="2292702"/>
    <lineage>
        <taxon>Bacteria</taxon>
        <taxon>Bacillati</taxon>
        <taxon>Cyanobacteriota</taxon>
        <taxon>Adonisia</taxon>
        <taxon>Adonisia turfae</taxon>
    </lineage>
</organism>
<dbReference type="InterPro" id="IPR012296">
    <property type="entry name" value="Nuclease_put_TT1808"/>
</dbReference>
<dbReference type="PANTHER" id="PTHR36558:SF1">
    <property type="entry name" value="RESTRICTION ENDONUCLEASE DOMAIN-CONTAINING PROTEIN-RELATED"/>
    <property type="match status" value="1"/>
</dbReference>
<evidence type="ECO:0000259" key="1">
    <source>
        <dbReference type="Pfam" id="PF05685"/>
    </source>
</evidence>
<feature type="domain" description="Putative restriction endonuclease" evidence="1">
    <location>
        <begin position="12"/>
        <end position="169"/>
    </location>
</feature>
<dbReference type="AlphaFoldDB" id="A0A6M0RNH3"/>
<evidence type="ECO:0000313" key="2">
    <source>
        <dbReference type="EMBL" id="NEZ57784.1"/>
    </source>
</evidence>
<name>A0A6M0RNH3_9CYAN</name>
<keyword evidence="2" id="KW-0378">Hydrolase</keyword>
<dbReference type="CDD" id="cd06260">
    <property type="entry name" value="DUF820-like"/>
    <property type="match status" value="1"/>
</dbReference>
<evidence type="ECO:0000313" key="3">
    <source>
        <dbReference type="Proteomes" id="UP000481033"/>
    </source>
</evidence>
<dbReference type="EMBL" id="QXHD01000004">
    <property type="protein sequence ID" value="NEZ57784.1"/>
    <property type="molecule type" value="Genomic_DNA"/>
</dbReference>
<proteinExistence type="predicted"/>
<comment type="caution">
    <text evidence="2">The sequence shown here is derived from an EMBL/GenBank/DDBJ whole genome shotgun (WGS) entry which is preliminary data.</text>
</comment>
<dbReference type="PANTHER" id="PTHR36558">
    <property type="entry name" value="GLR1098 PROTEIN"/>
    <property type="match status" value="1"/>
</dbReference>
<protein>
    <submittedName>
        <fullName evidence="2">Uma2 family endonuclease</fullName>
    </submittedName>
</protein>
<sequence length="193" mass="22423">MVAIKQSNYFSPEDYLEAEKSSLVKHEYHDGDVYAMAGASDEHVTIGINITSLLRSALRGSNCRTYGSDMKVQIDAVNHYYYPDVMVSCDQRDREFKYFKKYPTLIIEVLSESTEAKDRGKKFEHYRHLETLREYVLVSQAQQQVEVFRKNESGLWVLHPFGKDDEVKLMSVDIRFSMASLYEDVEFVATFND</sequence>
<keyword evidence="3" id="KW-1185">Reference proteome</keyword>
<accession>A0A6M0RNH3</accession>